<name>A0A7Z8P282_9EURY</name>
<dbReference type="OrthoDB" id="148306at2157"/>
<comment type="caution">
    <text evidence="3">The sequence shown here is derived from an EMBL/GenBank/DDBJ whole genome shotgun (WGS) entry which is preliminary data.</text>
</comment>
<evidence type="ECO:0000259" key="1">
    <source>
        <dbReference type="Pfam" id="PF01272"/>
    </source>
</evidence>
<dbReference type="GO" id="GO:0032784">
    <property type="term" value="P:regulation of DNA-templated transcription elongation"/>
    <property type="evidence" value="ECO:0007669"/>
    <property type="project" value="InterPro"/>
</dbReference>
<dbReference type="Gene3D" id="1.25.40.10">
    <property type="entry name" value="Tetratricopeptide repeat domain"/>
    <property type="match status" value="3"/>
</dbReference>
<gene>
    <name evidence="3" type="ORF">FKV42_02290</name>
</gene>
<dbReference type="InterPro" id="IPR048987">
    <property type="entry name" value="PIN-TPR-GreABC"/>
</dbReference>
<dbReference type="EMBL" id="VIAQ01000007">
    <property type="protein sequence ID" value="TQD27911.1"/>
    <property type="molecule type" value="Genomic_DNA"/>
</dbReference>
<dbReference type="SUPFAM" id="SSF48452">
    <property type="entry name" value="TPR-like"/>
    <property type="match status" value="3"/>
</dbReference>
<accession>A0A7Z8P282</accession>
<dbReference type="RefSeq" id="WP_154808640.1">
    <property type="nucleotide sequence ID" value="NZ_VIAQ01000007.1"/>
</dbReference>
<sequence length="1207" mass="139144">MADNDEFNVSTDNEDRAQFVTTALSSVPFVGGLISASANYVIKKRQDKRLSEALNKFITNNIEKKVEDSDSKYLSLHNDYLSLQDDFRSFEDNFDELKAGIKSIESQNFESEYQYLLESLRENVKENNPTEALKRLGNLKSKIWDKSPSNIRYALLSIEASANLKLNRYQDAGKLLIEAFQYSSIEKAMVNAAYGYFLLNDYLNSKKLVEEVLENNPTNARAFSILIQMFTTEEELDAIPDYLKETQDVAYAIGNFFLKINKFEEAIKWLEIAIVNEKETIIEMRPLLASILLDMILSDSEKIQEFQLNEKDKNTLKKVIDLITTSWNSISDPNLQKIHVDWIVNRCIAKHLLGNQDGFKDDINDAFKFDPSDSRIIYFKALMVLEHNEIEKAISLLKDIDFDKTIPEVPLLYFDLLRKQGKFADAITEINDFLEQNEDFQKIDFLYRILIYTYLDSDVESENCVEKAIDLADSRVKADPTNIENIIDLSQCLAKSGQIDSSKSHLINAKNIISDFTPTIHLMELADVFFRLNLFDDASEIYQKFVDSTQVTDLTHKLVESYYRCGDIGKALEISKSLREEFGIIDHITNIEIAIYHDIDDLSEAKKVLTEYISKYPDDMDMKLNLAYLNLRCNNLGDVENFLNTSFDIKSLSIENGIRLALLFNERGYFKEAIDILYEIRRYNFENENVHVAYIKLILFNEKEERENWLSPEKVDANTVVILEEDAGKQVTYILDDRSDVDFQKGEIGLESPLAKLIFGKTKGDKITHKTSLSQEILEVKDIKSKYIHAFQESLDKFNYLFPDTQALTKISFPKIEEEGIPQDFLKTITDVVVLRTENNSKAIELYLDKKLPIGTLATIIGQTIFDVWFEFTKNEDLGIYCSIGNSQEINEALNNLENSSKIVVDPLSLITVFTLNIGDLIVDSFGKLGIAQSTIDLLHETLIEQKKIYSRVHGFLVNDDKNLIFKETDSKDVEEKINVYEQMLNWIPKICEIIPCKEALSLKKDKKKEYDDLLGRAFVDTILIATENENILCTEDKVLRSIAKQEFNVDGIWTQPLLLHFLNNDIIDRNQYNELTIKLVNLHYYHTTINSEVLVEAARKTNWKIEDSLKNFLNILRGKNCDEDSALAVSTHFLSAIWNEKIPREDLYVLTLNLLSVIVQERFAPFIIDKIKNRVNINIHLFSSEDREEILELISLWEAIYYKSIL</sequence>
<dbReference type="SUPFAM" id="SSF54534">
    <property type="entry name" value="FKBP-like"/>
    <property type="match status" value="1"/>
</dbReference>
<keyword evidence="4" id="KW-1185">Reference proteome</keyword>
<dbReference type="InterPro" id="IPR011990">
    <property type="entry name" value="TPR-like_helical_dom_sf"/>
</dbReference>
<dbReference type="Pfam" id="PF01272">
    <property type="entry name" value="GreA_GreB"/>
    <property type="match status" value="1"/>
</dbReference>
<evidence type="ECO:0000259" key="2">
    <source>
        <dbReference type="Pfam" id="PF20698"/>
    </source>
</evidence>
<dbReference type="Pfam" id="PF20698">
    <property type="entry name" value="PIN-TPR-GreABC"/>
    <property type="match status" value="1"/>
</dbReference>
<evidence type="ECO:0000313" key="3">
    <source>
        <dbReference type="EMBL" id="TQD27911.1"/>
    </source>
</evidence>
<protein>
    <recommendedName>
        <fullName evidence="5">Tetratricopeptide repeat-containing protein</fullName>
    </recommendedName>
</protein>
<feature type="domain" description="PIN" evidence="2">
    <location>
        <begin position="904"/>
        <end position="1045"/>
    </location>
</feature>
<reference evidence="3 4" key="1">
    <citation type="submission" date="2019-06" db="EMBL/GenBank/DDBJ databases">
        <title>Draft genome sequence of Methanolobus vulcani B1d.</title>
        <authorList>
            <person name="Creighbaum A.J."/>
            <person name="Ticak T."/>
            <person name="Hariraju D."/>
            <person name="Arivett B.A."/>
            <person name="Ferguson D.J.Jr."/>
        </authorList>
    </citation>
    <scope>NUCLEOTIDE SEQUENCE [LARGE SCALE GENOMIC DNA]</scope>
    <source>
        <strain evidence="3 4">B1d</strain>
    </source>
</reference>
<proteinExistence type="predicted"/>
<feature type="domain" description="Transcription elongation factor GreA/GreB C-terminal" evidence="1">
    <location>
        <begin position="713"/>
        <end position="784"/>
    </location>
</feature>
<dbReference type="Gene3D" id="3.10.50.30">
    <property type="entry name" value="Transcription elongation factor, GreA/GreB, C-terminal domain"/>
    <property type="match status" value="1"/>
</dbReference>
<dbReference type="InterPro" id="IPR001437">
    <property type="entry name" value="Tscrpt_elong_fac_GreA/B_C"/>
</dbReference>
<dbReference type="InterPro" id="IPR001611">
    <property type="entry name" value="Leu-rich_rpt"/>
</dbReference>
<evidence type="ECO:0000313" key="4">
    <source>
        <dbReference type="Proteomes" id="UP000319335"/>
    </source>
</evidence>
<dbReference type="AlphaFoldDB" id="A0A7Z8P282"/>
<dbReference type="InterPro" id="IPR036953">
    <property type="entry name" value="GreA/GreB_C_sf"/>
</dbReference>
<organism evidence="3 4">
    <name type="scientific">Methanolobus vulcani</name>
    <dbReference type="NCBI Taxonomy" id="38026"/>
    <lineage>
        <taxon>Archaea</taxon>
        <taxon>Methanobacteriati</taxon>
        <taxon>Methanobacteriota</taxon>
        <taxon>Stenosarchaea group</taxon>
        <taxon>Methanomicrobia</taxon>
        <taxon>Methanosarcinales</taxon>
        <taxon>Methanosarcinaceae</taxon>
        <taxon>Methanolobus</taxon>
    </lineage>
</organism>
<dbReference type="PROSITE" id="PS51450">
    <property type="entry name" value="LRR"/>
    <property type="match status" value="1"/>
</dbReference>
<evidence type="ECO:0008006" key="5">
    <source>
        <dbReference type="Google" id="ProtNLM"/>
    </source>
</evidence>
<dbReference type="GO" id="GO:0003677">
    <property type="term" value="F:DNA binding"/>
    <property type="evidence" value="ECO:0007669"/>
    <property type="project" value="InterPro"/>
</dbReference>
<dbReference type="Proteomes" id="UP000319335">
    <property type="component" value="Unassembled WGS sequence"/>
</dbReference>